<dbReference type="KEGG" id="ali:AZOLI_0934"/>
<keyword evidence="3" id="KW-1185">Reference proteome</keyword>
<evidence type="ECO:0000313" key="3">
    <source>
        <dbReference type="Proteomes" id="UP000005667"/>
    </source>
</evidence>
<dbReference type="HOGENOM" id="CLU_2784936_0_0_5"/>
<dbReference type="AlphaFoldDB" id="G7Z4F7"/>
<feature type="region of interest" description="Disordered" evidence="1">
    <location>
        <begin position="36"/>
        <end position="68"/>
    </location>
</feature>
<reference evidence="3" key="1">
    <citation type="journal article" date="2011" name="PLoS Genet.">
        <title>Azospirillum genomes reveal transition of bacteria from aquatic to terrestrial environments.</title>
        <authorList>
            <person name="Wisniewski-Dye F."/>
            <person name="Borziak K."/>
            <person name="Khalsa-Moyers G."/>
            <person name="Alexandre G."/>
            <person name="Sukharnikov L.O."/>
            <person name="Wuichet K."/>
            <person name="Hurst G.B."/>
            <person name="McDonald W.H."/>
            <person name="Robertson J.S."/>
            <person name="Barbe V."/>
            <person name="Calteau A."/>
            <person name="Rouy Z."/>
            <person name="Mangenot S."/>
            <person name="Prigent-Combaret C."/>
            <person name="Normand P."/>
            <person name="Boyer M."/>
            <person name="Siguier P."/>
            <person name="Dessaux Y."/>
            <person name="Elmerich C."/>
            <person name="Condemine G."/>
            <person name="Krishnen G."/>
            <person name="Kennedy I."/>
            <person name="Paterson A.H."/>
            <person name="Gonzalez V."/>
            <person name="Mavingui P."/>
            <person name="Zhulin I.B."/>
        </authorList>
    </citation>
    <scope>NUCLEOTIDE SEQUENCE [LARGE SCALE GENOMIC DNA]</scope>
    <source>
        <strain evidence="3">4B</strain>
    </source>
</reference>
<dbReference type="Proteomes" id="UP000005667">
    <property type="component" value="Chromosome"/>
</dbReference>
<dbReference type="STRING" id="862719.AZOLI_0934"/>
<organism evidence="2 3">
    <name type="scientific">Azospirillum lipoferum (strain 4B)</name>
    <dbReference type="NCBI Taxonomy" id="862719"/>
    <lineage>
        <taxon>Bacteria</taxon>
        <taxon>Pseudomonadati</taxon>
        <taxon>Pseudomonadota</taxon>
        <taxon>Alphaproteobacteria</taxon>
        <taxon>Rhodospirillales</taxon>
        <taxon>Azospirillaceae</taxon>
        <taxon>Azospirillum</taxon>
    </lineage>
</organism>
<name>G7Z4F7_AZOL4</name>
<evidence type="ECO:0000313" key="2">
    <source>
        <dbReference type="EMBL" id="CBS86275.1"/>
    </source>
</evidence>
<proteinExistence type="predicted"/>
<evidence type="ECO:0000256" key="1">
    <source>
        <dbReference type="SAM" id="MobiDB-lite"/>
    </source>
</evidence>
<accession>G7Z4F7</accession>
<gene>
    <name evidence="2" type="ordered locus">AZOLI_0934</name>
</gene>
<protein>
    <submittedName>
        <fullName evidence="2">Uncharacterized protein</fullName>
    </submittedName>
</protein>
<dbReference type="EMBL" id="FQ311868">
    <property type="protein sequence ID" value="CBS86275.1"/>
    <property type="molecule type" value="Genomic_DNA"/>
</dbReference>
<sequence length="68" mass="7090">MSSGTVSAIRQELTAALPLYRNTEFGACVPLACRDGDKDADSLPETSGKLGGPGRIRTDDNTVMSGAF</sequence>